<dbReference type="EMBL" id="MFLZ01000008">
    <property type="protein sequence ID" value="OGG80417.1"/>
    <property type="molecule type" value="Genomic_DNA"/>
</dbReference>
<proteinExistence type="predicted"/>
<feature type="coiled-coil region" evidence="1">
    <location>
        <begin position="1"/>
        <end position="28"/>
    </location>
</feature>
<feature type="transmembrane region" description="Helical" evidence="2">
    <location>
        <begin position="70"/>
        <end position="90"/>
    </location>
</feature>
<keyword evidence="2" id="KW-0812">Transmembrane</keyword>
<evidence type="ECO:0000256" key="1">
    <source>
        <dbReference type="SAM" id="Coils"/>
    </source>
</evidence>
<organism evidence="3 4">
    <name type="scientific">Candidatus Kaiserbacteria bacterium RIFCSPLOWO2_01_FULL_54_13</name>
    <dbReference type="NCBI Taxonomy" id="1798512"/>
    <lineage>
        <taxon>Bacteria</taxon>
        <taxon>Candidatus Kaiseribacteriota</taxon>
    </lineage>
</organism>
<gene>
    <name evidence="3" type="ORF">A3A39_02575</name>
</gene>
<reference evidence="3 4" key="1">
    <citation type="journal article" date="2016" name="Nat. Commun.">
        <title>Thousands of microbial genomes shed light on interconnected biogeochemical processes in an aquifer system.</title>
        <authorList>
            <person name="Anantharaman K."/>
            <person name="Brown C.T."/>
            <person name="Hug L.A."/>
            <person name="Sharon I."/>
            <person name="Castelle C.J."/>
            <person name="Probst A.J."/>
            <person name="Thomas B.C."/>
            <person name="Singh A."/>
            <person name="Wilkins M.J."/>
            <person name="Karaoz U."/>
            <person name="Brodie E.L."/>
            <person name="Williams K.H."/>
            <person name="Hubbard S.S."/>
            <person name="Banfield J.F."/>
        </authorList>
    </citation>
    <scope>NUCLEOTIDE SEQUENCE [LARGE SCALE GENOMIC DNA]</scope>
</reference>
<evidence type="ECO:0000313" key="4">
    <source>
        <dbReference type="Proteomes" id="UP000177372"/>
    </source>
</evidence>
<dbReference type="STRING" id="1798512.A3A39_02575"/>
<dbReference type="AlphaFoldDB" id="A0A1F6F3G7"/>
<keyword evidence="1" id="KW-0175">Coiled coil</keyword>
<evidence type="ECO:0000313" key="3">
    <source>
        <dbReference type="EMBL" id="OGG80417.1"/>
    </source>
</evidence>
<dbReference type="Proteomes" id="UP000177372">
    <property type="component" value="Unassembled WGS sequence"/>
</dbReference>
<evidence type="ECO:0000256" key="2">
    <source>
        <dbReference type="SAM" id="Phobius"/>
    </source>
</evidence>
<keyword evidence="2" id="KW-1133">Transmembrane helix</keyword>
<accession>A0A1F6F3G7</accession>
<protein>
    <submittedName>
        <fullName evidence="3">Uncharacterized protein</fullName>
    </submittedName>
</protein>
<name>A0A1F6F3G7_9BACT</name>
<feature type="transmembrane region" description="Helical" evidence="2">
    <location>
        <begin position="42"/>
        <end position="64"/>
    </location>
</feature>
<keyword evidence="2" id="KW-0472">Membrane</keyword>
<sequence length="114" mass="13479">MEPIEQKVQVLELKLQEVEARLDKAKQFAVERRKKARMWEASWIRISLSGILAYAAAWTYLWLVGERDPWIRAATPVVVVTTFTVVMPLFRRKWWNWDAEGKVTKHDDPIQRSI</sequence>
<comment type="caution">
    <text evidence="3">The sequence shown here is derived from an EMBL/GenBank/DDBJ whole genome shotgun (WGS) entry which is preliminary data.</text>
</comment>